<keyword evidence="1" id="KW-1133">Transmembrane helix</keyword>
<evidence type="ECO:0000313" key="2">
    <source>
        <dbReference type="EMBL" id="MBB3139556.1"/>
    </source>
</evidence>
<keyword evidence="1" id="KW-0472">Membrane</keyword>
<evidence type="ECO:0000313" key="3">
    <source>
        <dbReference type="Proteomes" id="UP000525987"/>
    </source>
</evidence>
<organism evidence="2 3">
    <name type="scientific">Halomonas organivorans</name>
    <dbReference type="NCBI Taxonomy" id="257772"/>
    <lineage>
        <taxon>Bacteria</taxon>
        <taxon>Pseudomonadati</taxon>
        <taxon>Pseudomonadota</taxon>
        <taxon>Gammaproteobacteria</taxon>
        <taxon>Oceanospirillales</taxon>
        <taxon>Halomonadaceae</taxon>
        <taxon>Halomonas</taxon>
    </lineage>
</organism>
<proteinExistence type="predicted"/>
<keyword evidence="2" id="KW-0378">Hydrolase</keyword>
<dbReference type="CDD" id="cd05483">
    <property type="entry name" value="retropepsin_like_bacteria"/>
    <property type="match status" value="1"/>
</dbReference>
<keyword evidence="2" id="KW-0645">Protease</keyword>
<evidence type="ECO:0000256" key="1">
    <source>
        <dbReference type="SAM" id="Phobius"/>
    </source>
</evidence>
<accession>A0A7W5BUV5</accession>
<dbReference type="InterPro" id="IPR011969">
    <property type="entry name" value="Clan_AA_Asp_peptidase_C"/>
</dbReference>
<sequence>MGERGSEVKRTGLGMMLAFWVLFIGLGTWWFQGMLEERMNPNAQLVESVDGAPLNLTRNAAGHFVATGRLNGEAVTMLLDTGATQVAVPAELAERLDLPRLGEARFSTANGRVSGRFTRLDEVRLGGLVAHDVRGAIVPGIEDGVVLLGMSFLGRFDLQMRGDTLTLRLPEKDKG</sequence>
<dbReference type="RefSeq" id="WP_183385961.1">
    <property type="nucleotide sequence ID" value="NZ_JACHXM010000001.1"/>
</dbReference>
<reference evidence="2 3" key="1">
    <citation type="submission" date="2020-08" db="EMBL/GenBank/DDBJ databases">
        <title>Genomic Encyclopedia of Type Strains, Phase III (KMG-III): the genomes of soil and plant-associated and newly described type strains.</title>
        <authorList>
            <person name="Whitman W."/>
        </authorList>
    </citation>
    <scope>NUCLEOTIDE SEQUENCE [LARGE SCALE GENOMIC DNA]</scope>
    <source>
        <strain evidence="2 3">CECT 5995</strain>
    </source>
</reference>
<dbReference type="InterPro" id="IPR034122">
    <property type="entry name" value="Retropepsin-like_bacterial"/>
</dbReference>
<dbReference type="Pfam" id="PF13975">
    <property type="entry name" value="gag-asp_proteas"/>
    <property type="match status" value="1"/>
</dbReference>
<protein>
    <submittedName>
        <fullName evidence="2">Aspartyl protease family protein</fullName>
    </submittedName>
</protein>
<dbReference type="GO" id="GO:0006508">
    <property type="term" value="P:proteolysis"/>
    <property type="evidence" value="ECO:0007669"/>
    <property type="project" value="UniProtKB-KW"/>
</dbReference>
<keyword evidence="3" id="KW-1185">Reference proteome</keyword>
<keyword evidence="1" id="KW-0812">Transmembrane</keyword>
<dbReference type="EMBL" id="JACHXM010000001">
    <property type="protein sequence ID" value="MBB3139556.1"/>
    <property type="molecule type" value="Genomic_DNA"/>
</dbReference>
<dbReference type="GO" id="GO:0008233">
    <property type="term" value="F:peptidase activity"/>
    <property type="evidence" value="ECO:0007669"/>
    <property type="project" value="UniProtKB-KW"/>
</dbReference>
<dbReference type="InterPro" id="IPR021109">
    <property type="entry name" value="Peptidase_aspartic_dom_sf"/>
</dbReference>
<dbReference type="NCBIfam" id="TIGR02281">
    <property type="entry name" value="clan_AA_DTGA"/>
    <property type="match status" value="1"/>
</dbReference>
<comment type="caution">
    <text evidence="2">The sequence shown here is derived from an EMBL/GenBank/DDBJ whole genome shotgun (WGS) entry which is preliminary data.</text>
</comment>
<dbReference type="SUPFAM" id="SSF50630">
    <property type="entry name" value="Acid proteases"/>
    <property type="match status" value="1"/>
</dbReference>
<name>A0A7W5BUV5_9GAMM</name>
<gene>
    <name evidence="2" type="ORF">FHR96_000402</name>
</gene>
<dbReference type="AlphaFoldDB" id="A0A7W5BUV5"/>
<dbReference type="Gene3D" id="2.40.70.10">
    <property type="entry name" value="Acid Proteases"/>
    <property type="match status" value="1"/>
</dbReference>
<dbReference type="Proteomes" id="UP000525987">
    <property type="component" value="Unassembled WGS sequence"/>
</dbReference>
<feature type="transmembrane region" description="Helical" evidence="1">
    <location>
        <begin position="12"/>
        <end position="31"/>
    </location>
</feature>